<keyword evidence="4" id="KW-1185">Reference proteome</keyword>
<feature type="region of interest" description="Disordered" evidence="1">
    <location>
        <begin position="414"/>
        <end position="436"/>
    </location>
</feature>
<reference evidence="3 4" key="1">
    <citation type="journal article" date="2020" name="IScience">
        <title>Genome Sequencing of the Endangered Kingdonia uniflora (Circaeasteraceae, Ranunculales) Reveals Potential Mechanisms of Evolutionary Specialization.</title>
        <authorList>
            <person name="Sun Y."/>
            <person name="Deng T."/>
            <person name="Zhang A."/>
            <person name="Moore M.J."/>
            <person name="Landis J.B."/>
            <person name="Lin N."/>
            <person name="Zhang H."/>
            <person name="Zhang X."/>
            <person name="Huang J."/>
            <person name="Zhang X."/>
            <person name="Sun H."/>
            <person name="Wang H."/>
        </authorList>
    </citation>
    <scope>NUCLEOTIDE SEQUENCE [LARGE SCALE GENOMIC DNA]</scope>
    <source>
        <strain evidence="3">TB1705</strain>
        <tissue evidence="3">Leaf</tissue>
    </source>
</reference>
<dbReference type="AlphaFoldDB" id="A0A7J7L784"/>
<feature type="region of interest" description="Disordered" evidence="1">
    <location>
        <begin position="205"/>
        <end position="311"/>
    </location>
</feature>
<feature type="compositionally biased region" description="Polar residues" evidence="1">
    <location>
        <begin position="286"/>
        <end position="299"/>
    </location>
</feature>
<dbReference type="Proteomes" id="UP000541444">
    <property type="component" value="Unassembled WGS sequence"/>
</dbReference>
<feature type="compositionally biased region" description="Basic and acidic residues" evidence="1">
    <location>
        <begin position="230"/>
        <end position="240"/>
    </location>
</feature>
<evidence type="ECO:0000313" key="4">
    <source>
        <dbReference type="Proteomes" id="UP000541444"/>
    </source>
</evidence>
<dbReference type="EMBL" id="JACGCM010002585">
    <property type="protein sequence ID" value="KAF6138409.1"/>
    <property type="molecule type" value="Genomic_DNA"/>
</dbReference>
<comment type="caution">
    <text evidence="3">The sequence shown here is derived from an EMBL/GenBank/DDBJ whole genome shotgun (WGS) entry which is preliminary data.</text>
</comment>
<dbReference type="Pfam" id="PF14383">
    <property type="entry name" value="VARLMGL"/>
    <property type="match status" value="1"/>
</dbReference>
<dbReference type="OrthoDB" id="765769at2759"/>
<evidence type="ECO:0000259" key="2">
    <source>
        <dbReference type="Pfam" id="PF14383"/>
    </source>
</evidence>
<dbReference type="PANTHER" id="PTHR21726">
    <property type="entry name" value="PHOSPHATIDYLINOSITOL N-ACETYLGLUCOSAMINYLTRANSFERASE SUBUNIT P DOWN SYNDROME CRITICAL REGION PROTEIN 5 -RELATED"/>
    <property type="match status" value="1"/>
</dbReference>
<accession>A0A7J7L784</accession>
<feature type="compositionally biased region" description="Polar residues" evidence="1">
    <location>
        <begin position="420"/>
        <end position="436"/>
    </location>
</feature>
<gene>
    <name evidence="3" type="ORF">GIB67_007093</name>
</gene>
<proteinExistence type="predicted"/>
<feature type="compositionally biased region" description="Polar residues" evidence="1">
    <location>
        <begin position="258"/>
        <end position="272"/>
    </location>
</feature>
<evidence type="ECO:0000313" key="3">
    <source>
        <dbReference type="EMBL" id="KAF6138409.1"/>
    </source>
</evidence>
<evidence type="ECO:0000256" key="1">
    <source>
        <dbReference type="SAM" id="MobiDB-lite"/>
    </source>
</evidence>
<feature type="domain" description="DUF3741" evidence="2">
    <location>
        <begin position="64"/>
        <end position="93"/>
    </location>
</feature>
<sequence length="656" mass="72887">MLTNVPLSIEPQPIIGQTETSAEFRFEPQPEQETMGLGERWLEIDEDECAKSSMKGNSDYSCSSSVTDDGRNGSKAPGVVARLMGLDSLPSSSNSDSYSTTFFDTQSLGDVHSDRGTRGFHNEAKIADYSYRPVKVEGFSKNFMESRRQNMQNIPIERFQSEMLPPKSAKSIPISHHKLLSPIKSSGFISEKSVAHIMEAAARIIDQGPQTSRKGEMPSAGLRSSSVPLRVRDLKDKVETAQRPSQRPVESNAGRNLRGQSLNKRWNGSENAAQFRACSDSEESKSVGSRNTGKSTSLAVQAKADVQRKEGVSFASRTIVRHKEHQDLKPNQLHKIQPNHQKNVQNNVQKKLPTNSSTGALRQNNQKQNYLVNTDTLPSNQLVPNVQSRKAVPCGAYVTHNKISKLGTKTGFEALDNGNEAPSSGRKSNPQKKQTLERNCQFQKCGTVGTILVSKNNVKSNQPNAEIDEHSKRVEDNRRKGLDIVSFTFTSPMVKSKPQHMSDSQVSEDDESFCAPANSRNAQPSSLGMNVIGEDSLSVLLEQKLRELTNGVESSYKKSVKSGSFETSVSILQDLVSDPNAVNAATREFDMKSQLCIPKDEFTHLHNSKYSTNYGQILKMNDRLQDLLMDRSPREKISLIGYNYWFGWVYFDKLEG</sequence>
<feature type="region of interest" description="Disordered" evidence="1">
    <location>
        <begin position="322"/>
        <end position="341"/>
    </location>
</feature>
<feature type="region of interest" description="Disordered" evidence="1">
    <location>
        <begin position="48"/>
        <end position="76"/>
    </location>
</feature>
<protein>
    <recommendedName>
        <fullName evidence="2">DUF3741 domain-containing protein</fullName>
    </recommendedName>
</protein>
<dbReference type="PANTHER" id="PTHR21726:SF29">
    <property type="entry name" value="EXPRESSED PROTEIN"/>
    <property type="match status" value="1"/>
</dbReference>
<feature type="compositionally biased region" description="Polar residues" evidence="1">
    <location>
        <begin position="54"/>
        <end position="67"/>
    </location>
</feature>
<organism evidence="3 4">
    <name type="scientific">Kingdonia uniflora</name>
    <dbReference type="NCBI Taxonomy" id="39325"/>
    <lineage>
        <taxon>Eukaryota</taxon>
        <taxon>Viridiplantae</taxon>
        <taxon>Streptophyta</taxon>
        <taxon>Embryophyta</taxon>
        <taxon>Tracheophyta</taxon>
        <taxon>Spermatophyta</taxon>
        <taxon>Magnoliopsida</taxon>
        <taxon>Ranunculales</taxon>
        <taxon>Circaeasteraceae</taxon>
        <taxon>Kingdonia</taxon>
    </lineage>
</organism>
<name>A0A7J7L784_9MAGN</name>
<dbReference type="InterPro" id="IPR032795">
    <property type="entry name" value="DUF3741-assoc"/>
</dbReference>